<comment type="caution">
    <text evidence="2">The sequence shown here is derived from an EMBL/GenBank/DDBJ whole genome shotgun (WGS) entry which is preliminary data.</text>
</comment>
<protein>
    <submittedName>
        <fullName evidence="2">Uncharacterized protein</fullName>
    </submittedName>
</protein>
<reference evidence="2 3" key="1">
    <citation type="submission" date="2024-02" db="EMBL/GenBank/DDBJ databases">
        <authorList>
            <person name="Chen Y."/>
            <person name="Shah S."/>
            <person name="Dougan E. K."/>
            <person name="Thang M."/>
            <person name="Chan C."/>
        </authorList>
    </citation>
    <scope>NUCLEOTIDE SEQUENCE [LARGE SCALE GENOMIC DNA]</scope>
</reference>
<dbReference type="Proteomes" id="UP001642484">
    <property type="component" value="Unassembled WGS sequence"/>
</dbReference>
<feature type="compositionally biased region" description="Low complexity" evidence="1">
    <location>
        <begin position="225"/>
        <end position="235"/>
    </location>
</feature>
<sequence length="244" mass="26948">MLLRCLVPEACICLDPSCEELGRKLSEALWKQLRLSPLRRRYGEIEVSTSLLLQGVWSVPQCQAFILLLTPEWLLTPLGVAALRATFRLRSMQLGPELLPVVHVNAFPDGPSSALNAPSGQLLREAATPGSWGCLDSHLAAAVDQAAAWVAGRLEAIFAPRGEPGEEDATPIGRADRHEGSGLTQTTWRRERHARPREPVEAVWQDHPEEPQKSPKRPANMPGNPWTQWTAAQWTAKKKKPKGT</sequence>
<evidence type="ECO:0000313" key="2">
    <source>
        <dbReference type="EMBL" id="CAK9025818.1"/>
    </source>
</evidence>
<dbReference type="EMBL" id="CAXAMN010008580">
    <property type="protein sequence ID" value="CAK9025818.1"/>
    <property type="molecule type" value="Genomic_DNA"/>
</dbReference>
<accession>A0ABP0KHU1</accession>
<feature type="compositionally biased region" description="Basic and acidic residues" evidence="1">
    <location>
        <begin position="196"/>
        <end position="213"/>
    </location>
</feature>
<keyword evidence="3" id="KW-1185">Reference proteome</keyword>
<feature type="region of interest" description="Disordered" evidence="1">
    <location>
        <begin position="161"/>
        <end position="244"/>
    </location>
</feature>
<proteinExistence type="predicted"/>
<organism evidence="2 3">
    <name type="scientific">Durusdinium trenchii</name>
    <dbReference type="NCBI Taxonomy" id="1381693"/>
    <lineage>
        <taxon>Eukaryota</taxon>
        <taxon>Sar</taxon>
        <taxon>Alveolata</taxon>
        <taxon>Dinophyceae</taxon>
        <taxon>Suessiales</taxon>
        <taxon>Symbiodiniaceae</taxon>
        <taxon>Durusdinium</taxon>
    </lineage>
</organism>
<name>A0ABP0KHU1_9DINO</name>
<evidence type="ECO:0000313" key="3">
    <source>
        <dbReference type="Proteomes" id="UP001642484"/>
    </source>
</evidence>
<evidence type="ECO:0000256" key="1">
    <source>
        <dbReference type="SAM" id="MobiDB-lite"/>
    </source>
</evidence>
<gene>
    <name evidence="2" type="ORF">CCMP2556_LOCUS16138</name>
</gene>